<dbReference type="EMBL" id="MFSP01000082">
    <property type="protein sequence ID" value="OGI66653.1"/>
    <property type="molecule type" value="Genomic_DNA"/>
</dbReference>
<proteinExistence type="predicted"/>
<protein>
    <submittedName>
        <fullName evidence="1">Acetyltransferase</fullName>
    </submittedName>
</protein>
<reference evidence="1 2" key="1">
    <citation type="journal article" date="2016" name="Nat. Commun.">
        <title>Thousands of microbial genomes shed light on interconnected biogeochemical processes in an aquifer system.</title>
        <authorList>
            <person name="Anantharaman K."/>
            <person name="Brown C.T."/>
            <person name="Hug L.A."/>
            <person name="Sharon I."/>
            <person name="Castelle C.J."/>
            <person name="Probst A.J."/>
            <person name="Thomas B.C."/>
            <person name="Singh A."/>
            <person name="Wilkins M.J."/>
            <person name="Karaoz U."/>
            <person name="Brodie E.L."/>
            <person name="Williams K.H."/>
            <person name="Hubbard S.S."/>
            <person name="Banfield J.F."/>
        </authorList>
    </citation>
    <scope>NUCLEOTIDE SEQUENCE [LARGE SCALE GENOMIC DNA]</scope>
</reference>
<evidence type="ECO:0000313" key="2">
    <source>
        <dbReference type="Proteomes" id="UP000179076"/>
    </source>
</evidence>
<evidence type="ECO:0000313" key="1">
    <source>
        <dbReference type="EMBL" id="OGI66653.1"/>
    </source>
</evidence>
<dbReference type="GO" id="GO:0016740">
    <property type="term" value="F:transferase activity"/>
    <property type="evidence" value="ECO:0007669"/>
    <property type="project" value="UniProtKB-KW"/>
</dbReference>
<gene>
    <name evidence="1" type="ORF">A2W18_01750</name>
</gene>
<name>A0A1F6VAF7_9PROT</name>
<keyword evidence="1" id="KW-0808">Transferase</keyword>
<accession>A0A1F6VAF7</accession>
<comment type="caution">
    <text evidence="1">The sequence shown here is derived from an EMBL/GenBank/DDBJ whole genome shotgun (WGS) entry which is preliminary data.</text>
</comment>
<sequence>MNEISENSIRLAQSVRDACIAAAKQGYENAAISGLCEEGALEAAISAIYMVDLEAALRDANAKPL</sequence>
<dbReference type="AlphaFoldDB" id="A0A1F6VAF7"/>
<organism evidence="1 2">
    <name type="scientific">Candidatus Muproteobacteria bacterium RBG_16_60_9</name>
    <dbReference type="NCBI Taxonomy" id="1817755"/>
    <lineage>
        <taxon>Bacteria</taxon>
        <taxon>Pseudomonadati</taxon>
        <taxon>Pseudomonadota</taxon>
        <taxon>Candidatus Muproteobacteria</taxon>
    </lineage>
</organism>
<dbReference type="Proteomes" id="UP000179076">
    <property type="component" value="Unassembled WGS sequence"/>
</dbReference>